<organism evidence="2 3">
    <name type="scientific">Mycolicibacterium thermoresistibile</name>
    <name type="common">Mycobacterium thermoresistibile</name>
    <dbReference type="NCBI Taxonomy" id="1797"/>
    <lineage>
        <taxon>Bacteria</taxon>
        <taxon>Bacillati</taxon>
        <taxon>Actinomycetota</taxon>
        <taxon>Actinomycetes</taxon>
        <taxon>Mycobacteriales</taxon>
        <taxon>Mycobacteriaceae</taxon>
        <taxon>Mycolicibacterium</taxon>
    </lineage>
</organism>
<evidence type="ECO:0000313" key="3">
    <source>
        <dbReference type="Proteomes" id="UP000069654"/>
    </source>
</evidence>
<dbReference type="PANTHER" id="PTHR33231:SF1">
    <property type="entry name" value="30S RIBOSOMAL PROTEIN"/>
    <property type="match status" value="1"/>
</dbReference>
<evidence type="ECO:0000313" key="2">
    <source>
        <dbReference type="EMBL" id="GAT14220.1"/>
    </source>
</evidence>
<gene>
    <name evidence="2" type="ORF">RMCT_1191</name>
</gene>
<dbReference type="RefSeq" id="WP_003925560.1">
    <property type="nucleotide sequence ID" value="NZ_BCTB01000005.1"/>
</dbReference>
<evidence type="ECO:0000259" key="1">
    <source>
        <dbReference type="Pfam" id="PF16321"/>
    </source>
</evidence>
<dbReference type="AlphaFoldDB" id="A0A100XCR7"/>
<dbReference type="Pfam" id="PF16321">
    <property type="entry name" value="Ribosom_S30AE_C"/>
    <property type="match status" value="1"/>
</dbReference>
<dbReference type="GO" id="GO:0022627">
    <property type="term" value="C:cytosolic small ribosomal subunit"/>
    <property type="evidence" value="ECO:0007669"/>
    <property type="project" value="TreeGrafter"/>
</dbReference>
<reference evidence="3" key="2">
    <citation type="submission" date="2016-02" db="EMBL/GenBank/DDBJ databases">
        <title>Draft genome sequence of five rapidly growing Mycobacterium species.</title>
        <authorList>
            <person name="Katahira K."/>
            <person name="Gotou Y."/>
            <person name="Iida K."/>
            <person name="Ogura Y."/>
            <person name="Hayashi T."/>
        </authorList>
    </citation>
    <scope>NUCLEOTIDE SEQUENCE [LARGE SCALE GENOMIC DNA]</scope>
    <source>
        <strain evidence="3">JCM6362</strain>
    </source>
</reference>
<dbReference type="EMBL" id="BCTB01000005">
    <property type="protein sequence ID" value="GAT14220.1"/>
    <property type="molecule type" value="Genomic_DNA"/>
</dbReference>
<comment type="caution">
    <text evidence="2">The sequence shown here is derived from an EMBL/GenBank/DDBJ whole genome shotgun (WGS) entry which is preliminary data.</text>
</comment>
<dbReference type="GO" id="GO:0043024">
    <property type="term" value="F:ribosomal small subunit binding"/>
    <property type="evidence" value="ECO:0007669"/>
    <property type="project" value="TreeGrafter"/>
</dbReference>
<dbReference type="InterPro" id="IPR032528">
    <property type="entry name" value="Ribosom_S30AE_C"/>
</dbReference>
<dbReference type="OMA" id="LLYPRYD"/>
<dbReference type="STRING" id="1797.RMCT_1191"/>
<proteinExistence type="predicted"/>
<dbReference type="InterPro" id="IPR050574">
    <property type="entry name" value="HPF/YfiA_ribosome-assoc"/>
</dbReference>
<dbReference type="GO" id="GO:0045900">
    <property type="term" value="P:negative regulation of translational elongation"/>
    <property type="evidence" value="ECO:0007669"/>
    <property type="project" value="TreeGrafter"/>
</dbReference>
<sequence length="263" mass="29181">MTSLSVSAEPGTDPAYPEVRVFSDLDPEADTADMVRTVERLVREALRHRGIGGGARVRLSTPTAPDDPILIQINLLVRDKPVRMQTLNDSPHRWDAVLRRLDRQIVRAWGPWRPRPWPDSTRTLLTAPGHATIVRRKEVAAARTTPWCASEILDAMDYNMHLFTDVETGEEAVVYRAGPTGLRLVRQRHVHPPREPGPDALVVNSRPAPTLTEDTALARLCDHRLHFVFFTDADSGRGKLLYPRYDGGIGLITPTGGVDAVTG</sequence>
<protein>
    <recommendedName>
        <fullName evidence="1">Sigma 54 modulation/S30EA ribosomal protein C-terminal domain-containing protein</fullName>
    </recommendedName>
</protein>
<feature type="domain" description="Sigma 54 modulation/S30EA ribosomal protein C-terminal" evidence="1">
    <location>
        <begin position="131"/>
        <end position="182"/>
    </location>
</feature>
<dbReference type="OrthoDB" id="3825664at2"/>
<dbReference type="InterPro" id="IPR038416">
    <property type="entry name" value="Ribosom_S30AE_C_sf"/>
</dbReference>
<name>A0A100XCR7_MYCTH</name>
<dbReference type="PANTHER" id="PTHR33231">
    <property type="entry name" value="30S RIBOSOMAL PROTEIN"/>
    <property type="match status" value="1"/>
</dbReference>
<dbReference type="Proteomes" id="UP000069654">
    <property type="component" value="Unassembled WGS sequence"/>
</dbReference>
<reference evidence="2 3" key="1">
    <citation type="journal article" date="2016" name="Genome Announc.">
        <title>Draft Genome Sequences of Five Rapidly Growing Mycobacterium Species, M. thermoresistibile, M. fortuitum subsp. acetamidolyticum, M. canariasense, M. brisbanense, and M. novocastrense.</title>
        <authorList>
            <person name="Katahira K."/>
            <person name="Ogura Y."/>
            <person name="Gotoh Y."/>
            <person name="Hayashi T."/>
        </authorList>
    </citation>
    <scope>NUCLEOTIDE SEQUENCE [LARGE SCALE GENOMIC DNA]</scope>
    <source>
        <strain evidence="2 3">JCM6362</strain>
    </source>
</reference>
<dbReference type="Gene3D" id="3.30.505.50">
    <property type="entry name" value="Sigma 54 modulation/S30EA ribosomal protein, C-terminal domain"/>
    <property type="match status" value="1"/>
</dbReference>
<accession>A0A100XCR7</accession>